<protein>
    <submittedName>
        <fullName evidence="3">ATP-binding protein</fullName>
    </submittedName>
</protein>
<organism evidence="3 4">
    <name type="scientific">Parasutterella secunda</name>
    <dbReference type="NCBI Taxonomy" id="626947"/>
    <lineage>
        <taxon>Bacteria</taxon>
        <taxon>Pseudomonadati</taxon>
        <taxon>Pseudomonadota</taxon>
        <taxon>Betaproteobacteria</taxon>
        <taxon>Burkholderiales</taxon>
        <taxon>Sutterellaceae</taxon>
        <taxon>Parasutterella</taxon>
    </lineage>
</organism>
<evidence type="ECO:0000313" key="3">
    <source>
        <dbReference type="EMBL" id="MBM6928062.1"/>
    </source>
</evidence>
<keyword evidence="3" id="KW-0547">Nucleotide-binding</keyword>
<dbReference type="InterPro" id="IPR027417">
    <property type="entry name" value="P-loop_NTPase"/>
</dbReference>
<feature type="domain" description="DUF4143" evidence="2">
    <location>
        <begin position="223"/>
        <end position="357"/>
    </location>
</feature>
<sequence>MINPNLLRQILLDNRELVESKTTFPREIQIDSFPRCVLVGVRRCGKSYLLYQKIQQLLAQGKTWDEMLYLNFEDERLLGFDVSDFNQILSVQAELSGRRALPILFLDEIQLIDGWEKFARRMADAGAQIYITGSNAKMLSVDVAAALGGRFFTINVYPMNFSEFLNTKNVKATPKDVLSTVGGALIRREFDSFFRYGGFPECLNLDNKLEYLNILFQKIYLGDIAVRNKVSNVFPLRILLKKIAESIGQSVSYSRLTNIVTSCGVKIAKNTCINYVQYAIDSCLIFSVKNIVGKLQDREGKQKFFFVDNGIVELLNTDPTADQLENLVAIELRRRYGDDDAVFFYQRDVEVDFYVPKTQVAIQVCVHLDLDPKTMRRELSAFEKMSKELPITRRIVITLDEEKTIETDTDLIEIIPIWKWLLMCDRVL</sequence>
<reference evidence="3 4" key="1">
    <citation type="journal article" date="2021" name="Sci. Rep.">
        <title>The distribution of antibiotic resistance genes in chicken gut microbiota commensals.</title>
        <authorList>
            <person name="Juricova H."/>
            <person name="Matiasovicova J."/>
            <person name="Kubasova T."/>
            <person name="Cejkova D."/>
            <person name="Rychlik I."/>
        </authorList>
    </citation>
    <scope>NUCLEOTIDE SEQUENCE [LARGE SCALE GENOMIC DNA]</scope>
    <source>
        <strain evidence="3 4">An562</strain>
    </source>
</reference>
<proteinExistence type="predicted"/>
<dbReference type="Pfam" id="PF13635">
    <property type="entry name" value="DUF4143"/>
    <property type="match status" value="1"/>
</dbReference>
<dbReference type="GO" id="GO:0005524">
    <property type="term" value="F:ATP binding"/>
    <property type="evidence" value="ECO:0007669"/>
    <property type="project" value="UniProtKB-KW"/>
</dbReference>
<evidence type="ECO:0000259" key="1">
    <source>
        <dbReference type="Pfam" id="PF13173"/>
    </source>
</evidence>
<feature type="domain" description="AAA" evidence="1">
    <location>
        <begin position="36"/>
        <end position="165"/>
    </location>
</feature>
<accession>A0ABS2GT73</accession>
<dbReference type="InterPro" id="IPR025420">
    <property type="entry name" value="DUF4143"/>
</dbReference>
<keyword evidence="3" id="KW-0067">ATP-binding</keyword>
<evidence type="ECO:0000259" key="2">
    <source>
        <dbReference type="Pfam" id="PF13635"/>
    </source>
</evidence>
<evidence type="ECO:0000313" key="4">
    <source>
        <dbReference type="Proteomes" id="UP000777002"/>
    </source>
</evidence>
<keyword evidence="4" id="KW-1185">Reference proteome</keyword>
<dbReference type="PANTHER" id="PTHR33295">
    <property type="entry name" value="ATPASE"/>
    <property type="match status" value="1"/>
</dbReference>
<comment type="caution">
    <text evidence="3">The sequence shown here is derived from an EMBL/GenBank/DDBJ whole genome shotgun (WGS) entry which is preliminary data.</text>
</comment>
<dbReference type="Pfam" id="PF13173">
    <property type="entry name" value="AAA_14"/>
    <property type="match status" value="1"/>
</dbReference>
<dbReference type="InterPro" id="IPR041682">
    <property type="entry name" value="AAA_14"/>
</dbReference>
<dbReference type="PANTHER" id="PTHR33295:SF8">
    <property type="entry name" value="AAA+ ATPASE DOMAIN-CONTAINING PROTEIN"/>
    <property type="match status" value="1"/>
</dbReference>
<dbReference type="SUPFAM" id="SSF52540">
    <property type="entry name" value="P-loop containing nucleoside triphosphate hydrolases"/>
    <property type="match status" value="1"/>
</dbReference>
<dbReference type="Proteomes" id="UP000777002">
    <property type="component" value="Unassembled WGS sequence"/>
</dbReference>
<gene>
    <name evidence="3" type="ORF">H5985_02085</name>
</gene>
<dbReference type="EMBL" id="JACJKX010000002">
    <property type="protein sequence ID" value="MBM6928062.1"/>
    <property type="molecule type" value="Genomic_DNA"/>
</dbReference>
<name>A0ABS2GT73_9BURK</name>